<organism evidence="1 2">
    <name type="scientific">Salinibacterium xinjiangense</name>
    <dbReference type="NCBI Taxonomy" id="386302"/>
    <lineage>
        <taxon>Bacteria</taxon>
        <taxon>Bacillati</taxon>
        <taxon>Actinomycetota</taxon>
        <taxon>Actinomycetes</taxon>
        <taxon>Micrococcales</taxon>
        <taxon>Microbacteriaceae</taxon>
        <taxon>Salinibacterium</taxon>
    </lineage>
</organism>
<name>A0A2C8Z402_9MICO</name>
<dbReference type="Proteomes" id="UP000219440">
    <property type="component" value="Unassembled WGS sequence"/>
</dbReference>
<dbReference type="EMBL" id="OCST01000002">
    <property type="protein sequence ID" value="SOE58444.1"/>
    <property type="molecule type" value="Genomic_DNA"/>
</dbReference>
<evidence type="ECO:0000313" key="2">
    <source>
        <dbReference type="Proteomes" id="UP000219440"/>
    </source>
</evidence>
<dbReference type="NCBIfam" id="NF046112">
    <property type="entry name" value="MSMEG_6209_Nter"/>
    <property type="match status" value="1"/>
</dbReference>
<sequence length="72" mass="8213">MPPLTSKASIDRLVERLALRFPKSHRAHIESTVAEEYAALSDSRIRTYIPNLVEHRARSRLQRELHPLSPGA</sequence>
<dbReference type="Gene3D" id="1.10.8.1060">
    <property type="entry name" value="Corynebacterium glutamicum thioredoxin-dependent arsenate reductase, N-terminal domain"/>
    <property type="match status" value="1"/>
</dbReference>
<reference evidence="1 2" key="1">
    <citation type="submission" date="2017-09" db="EMBL/GenBank/DDBJ databases">
        <authorList>
            <person name="Ehlers B."/>
            <person name="Leendertz F.H."/>
        </authorList>
    </citation>
    <scope>NUCLEOTIDE SEQUENCE [LARGE SCALE GENOMIC DNA]</scope>
    <source>
        <strain evidence="1 2">CGMCC 1.05381</strain>
    </source>
</reference>
<protein>
    <submittedName>
        <fullName evidence="1">Uncharacterized protein</fullName>
    </submittedName>
</protein>
<dbReference type="OrthoDB" id="4277148at2"/>
<gene>
    <name evidence="1" type="ORF">SAMN06296378_0771</name>
</gene>
<accession>A0A2C8Z402</accession>
<evidence type="ECO:0000313" key="1">
    <source>
        <dbReference type="EMBL" id="SOE58444.1"/>
    </source>
</evidence>
<dbReference type="AlphaFoldDB" id="A0A2C8Z402"/>
<dbReference type="RefSeq" id="WP_097059946.1">
    <property type="nucleotide sequence ID" value="NZ_BMLC01000001.1"/>
</dbReference>
<proteinExistence type="predicted"/>
<keyword evidence="2" id="KW-1185">Reference proteome</keyword>